<proteinExistence type="predicted"/>
<accession>A0AAE0BFA3</accession>
<dbReference type="EMBL" id="LGRX02035269">
    <property type="protein sequence ID" value="KAK3235571.1"/>
    <property type="molecule type" value="Genomic_DNA"/>
</dbReference>
<name>A0AAE0BFA3_9CHLO</name>
<reference evidence="1 3" key="1">
    <citation type="journal article" date="2015" name="Genome Biol. Evol.">
        <title>Comparative Genomics of a Bacterivorous Green Alga Reveals Evolutionary Causalities and Consequences of Phago-Mixotrophic Mode of Nutrition.</title>
        <authorList>
            <person name="Burns J.A."/>
            <person name="Paasch A."/>
            <person name="Narechania A."/>
            <person name="Kim E."/>
        </authorList>
    </citation>
    <scope>NUCLEOTIDE SEQUENCE [LARGE SCALE GENOMIC DNA]</scope>
    <source>
        <strain evidence="1">PLY_AMNH</strain>
    </source>
</reference>
<dbReference type="AlphaFoldDB" id="A0AAE0BFA3"/>
<evidence type="ECO:0000313" key="1">
    <source>
        <dbReference type="EMBL" id="KAK3235571.1"/>
    </source>
</evidence>
<dbReference type="Proteomes" id="UP001190700">
    <property type="component" value="Unassembled WGS sequence"/>
</dbReference>
<evidence type="ECO:0000313" key="2">
    <source>
        <dbReference type="EMBL" id="KAK3266605.1"/>
    </source>
</evidence>
<keyword evidence="3" id="KW-1185">Reference proteome</keyword>
<gene>
    <name evidence="2" type="ORF">CYMTET_24779</name>
    <name evidence="1" type="ORF">CYMTET_54226</name>
</gene>
<comment type="caution">
    <text evidence="1">The sequence shown here is derived from an EMBL/GenBank/DDBJ whole genome shotgun (WGS) entry which is preliminary data.</text>
</comment>
<evidence type="ECO:0000313" key="3">
    <source>
        <dbReference type="Proteomes" id="UP001190700"/>
    </source>
</evidence>
<sequence length="163" mass="17266">MSSLGNPNLAFAEFSSQRSATMSADRQNARMPAVHSALASFRVHRRHPAPGYGLVVSGGAYAPDTNIESIAFANDDNSEHDELRPQHPPLSAPPFVPLGHCVVVCGGVTTPTPPILPSACALVGGRVGARRIFHLPSPCPLFVDASALVVPGRFWLWHRTGVG</sequence>
<dbReference type="EMBL" id="LGRX02012945">
    <property type="protein sequence ID" value="KAK3266605.1"/>
    <property type="molecule type" value="Genomic_DNA"/>
</dbReference>
<organism evidence="1 3">
    <name type="scientific">Cymbomonas tetramitiformis</name>
    <dbReference type="NCBI Taxonomy" id="36881"/>
    <lineage>
        <taxon>Eukaryota</taxon>
        <taxon>Viridiplantae</taxon>
        <taxon>Chlorophyta</taxon>
        <taxon>Pyramimonadophyceae</taxon>
        <taxon>Pyramimonadales</taxon>
        <taxon>Pyramimonadaceae</taxon>
        <taxon>Cymbomonas</taxon>
    </lineage>
</organism>
<protein>
    <submittedName>
        <fullName evidence="1">Uncharacterized protein</fullName>
    </submittedName>
</protein>
<reference evidence="1" key="2">
    <citation type="submission" date="2023-06" db="EMBL/GenBank/DDBJ databases">
        <title>Long-read-based genome assembly of the green algal bacterivore Cymbomonas tetramitiformis.</title>
        <authorList>
            <person name="Gyaltshen Y."/>
            <person name="Rozenberg A."/>
            <person name="Paasch A."/>
            <person name="Burns J.A."/>
            <person name="Warring S."/>
            <person name="Larson R."/>
            <person name="Maurer-Alcala X."/>
            <person name="Dacks J."/>
            <person name="Kim E."/>
        </authorList>
    </citation>
    <scope>NUCLEOTIDE SEQUENCE</scope>
    <source>
        <strain evidence="1">PLY_AMNH</strain>
    </source>
</reference>